<dbReference type="InterPro" id="IPR008030">
    <property type="entry name" value="NmrA-like"/>
</dbReference>
<accession>A0A1L9S0W1</accession>
<keyword evidence="3" id="KW-0560">Oxidoreductase</keyword>
<evidence type="ECO:0000256" key="1">
    <source>
        <dbReference type="ARBA" id="ARBA00006328"/>
    </source>
</evidence>
<evidence type="ECO:0000313" key="5">
    <source>
        <dbReference type="EMBL" id="OJJ40806.1"/>
    </source>
</evidence>
<dbReference type="VEuPathDB" id="FungiDB:ASPWEDRAFT_34289"/>
<evidence type="ECO:0000256" key="2">
    <source>
        <dbReference type="ARBA" id="ARBA00022857"/>
    </source>
</evidence>
<evidence type="ECO:0000259" key="4">
    <source>
        <dbReference type="Pfam" id="PF05368"/>
    </source>
</evidence>
<dbReference type="GO" id="GO:0005634">
    <property type="term" value="C:nucleus"/>
    <property type="evidence" value="ECO:0007669"/>
    <property type="project" value="TreeGrafter"/>
</dbReference>
<dbReference type="GeneID" id="63749814"/>
<keyword evidence="6" id="KW-1185">Reference proteome</keyword>
<feature type="domain" description="NmrA-like" evidence="4">
    <location>
        <begin position="3"/>
        <end position="267"/>
    </location>
</feature>
<dbReference type="Gene3D" id="3.90.25.10">
    <property type="entry name" value="UDP-galactose 4-epimerase, domain 1"/>
    <property type="match status" value="1"/>
</dbReference>
<dbReference type="RefSeq" id="XP_040694482.1">
    <property type="nucleotide sequence ID" value="XM_040833966.1"/>
</dbReference>
<dbReference type="InterPro" id="IPR036291">
    <property type="entry name" value="NAD(P)-bd_dom_sf"/>
</dbReference>
<dbReference type="GO" id="GO:0016491">
    <property type="term" value="F:oxidoreductase activity"/>
    <property type="evidence" value="ECO:0007669"/>
    <property type="project" value="UniProtKB-KW"/>
</dbReference>
<dbReference type="SUPFAM" id="SSF51735">
    <property type="entry name" value="NAD(P)-binding Rossmann-fold domains"/>
    <property type="match status" value="1"/>
</dbReference>
<dbReference type="Gene3D" id="3.40.50.720">
    <property type="entry name" value="NAD(P)-binding Rossmann-like Domain"/>
    <property type="match status" value="1"/>
</dbReference>
<evidence type="ECO:0000256" key="3">
    <source>
        <dbReference type="ARBA" id="ARBA00023002"/>
    </source>
</evidence>
<proteinExistence type="inferred from homology"/>
<protein>
    <recommendedName>
        <fullName evidence="4">NmrA-like domain-containing protein</fullName>
    </recommendedName>
</protein>
<organism evidence="5 6">
    <name type="scientific">Aspergillus wentii DTO 134E9</name>
    <dbReference type="NCBI Taxonomy" id="1073089"/>
    <lineage>
        <taxon>Eukaryota</taxon>
        <taxon>Fungi</taxon>
        <taxon>Dikarya</taxon>
        <taxon>Ascomycota</taxon>
        <taxon>Pezizomycotina</taxon>
        <taxon>Eurotiomycetes</taxon>
        <taxon>Eurotiomycetidae</taxon>
        <taxon>Eurotiales</taxon>
        <taxon>Aspergillaceae</taxon>
        <taxon>Aspergillus</taxon>
        <taxon>Aspergillus subgen. Cremei</taxon>
    </lineage>
</organism>
<comment type="similarity">
    <text evidence="1">Belongs to the NmrA-type oxidoreductase family.</text>
</comment>
<dbReference type="PANTHER" id="PTHR42748:SF30">
    <property type="entry name" value="NMRA-LIKE DOMAIN-CONTAINING PROTEIN"/>
    <property type="match status" value="1"/>
</dbReference>
<gene>
    <name evidence="5" type="ORF">ASPWEDRAFT_34289</name>
</gene>
<dbReference type="Pfam" id="PF05368">
    <property type="entry name" value="NmrA"/>
    <property type="match status" value="1"/>
</dbReference>
<dbReference type="PANTHER" id="PTHR42748">
    <property type="entry name" value="NITROGEN METABOLITE REPRESSION PROTEIN NMRA FAMILY MEMBER"/>
    <property type="match status" value="1"/>
</dbReference>
<keyword evidence="2" id="KW-0521">NADP</keyword>
<dbReference type="AlphaFoldDB" id="A0A1L9S0W1"/>
<dbReference type="EMBL" id="KV878209">
    <property type="protein sequence ID" value="OJJ40806.1"/>
    <property type="molecule type" value="Genomic_DNA"/>
</dbReference>
<dbReference type="InterPro" id="IPR051164">
    <property type="entry name" value="NmrA-like_oxidored"/>
</dbReference>
<dbReference type="CDD" id="cd05251">
    <property type="entry name" value="NmrA_like_SDR_a"/>
    <property type="match status" value="1"/>
</dbReference>
<sequence>MSIFICGATGTQGGAIIHHLLNKGLTIKAITRDLTSPTAKALLNAGVILTQGNYDNEETLQTALKDCTSLFLNLMPSFTDPNHEFEQAKKILSIAKQAGVKQVIYSSAFGVNQPELFDPSSFVGKVLLGKKAIENHVRDAGFEHWTVLRPGNFMSNFLLPNVLMYGGLVETGRYTTAWTKDTVLPMVDPNDIGQFGAAAVLDPVRFNQKEIEIASELMTVNDVMLCLSKAAGKDLQAVYLTDKEIEEQSAQNPLIDMQVMMRGMARFVDMESLKAWKIELGSFEQFLEREKERVEQTYIGLP</sequence>
<dbReference type="Proteomes" id="UP000184383">
    <property type="component" value="Unassembled WGS sequence"/>
</dbReference>
<name>A0A1L9S0W1_ASPWE</name>
<evidence type="ECO:0000313" key="6">
    <source>
        <dbReference type="Proteomes" id="UP000184383"/>
    </source>
</evidence>
<dbReference type="OrthoDB" id="419598at2759"/>
<reference evidence="6" key="1">
    <citation type="journal article" date="2017" name="Genome Biol.">
        <title>Comparative genomics reveals high biological diversity and specific adaptations in the industrially and medically important fungal genus Aspergillus.</title>
        <authorList>
            <person name="de Vries R.P."/>
            <person name="Riley R."/>
            <person name="Wiebenga A."/>
            <person name="Aguilar-Osorio G."/>
            <person name="Amillis S."/>
            <person name="Uchima C.A."/>
            <person name="Anderluh G."/>
            <person name="Asadollahi M."/>
            <person name="Askin M."/>
            <person name="Barry K."/>
            <person name="Battaglia E."/>
            <person name="Bayram O."/>
            <person name="Benocci T."/>
            <person name="Braus-Stromeyer S.A."/>
            <person name="Caldana C."/>
            <person name="Canovas D."/>
            <person name="Cerqueira G.C."/>
            <person name="Chen F."/>
            <person name="Chen W."/>
            <person name="Choi C."/>
            <person name="Clum A."/>
            <person name="Dos Santos R.A."/>
            <person name="Damasio A.R."/>
            <person name="Diallinas G."/>
            <person name="Emri T."/>
            <person name="Fekete E."/>
            <person name="Flipphi M."/>
            <person name="Freyberg S."/>
            <person name="Gallo A."/>
            <person name="Gournas C."/>
            <person name="Habgood R."/>
            <person name="Hainaut M."/>
            <person name="Harispe M.L."/>
            <person name="Henrissat B."/>
            <person name="Hilden K.S."/>
            <person name="Hope R."/>
            <person name="Hossain A."/>
            <person name="Karabika E."/>
            <person name="Karaffa L."/>
            <person name="Karanyi Z."/>
            <person name="Krasevec N."/>
            <person name="Kuo A."/>
            <person name="Kusch H."/>
            <person name="LaButti K."/>
            <person name="Lagendijk E.L."/>
            <person name="Lapidus A."/>
            <person name="Levasseur A."/>
            <person name="Lindquist E."/>
            <person name="Lipzen A."/>
            <person name="Logrieco A.F."/>
            <person name="MacCabe A."/>
            <person name="Maekelae M.R."/>
            <person name="Malavazi I."/>
            <person name="Melin P."/>
            <person name="Meyer V."/>
            <person name="Mielnichuk N."/>
            <person name="Miskei M."/>
            <person name="Molnar A.P."/>
            <person name="Mule G."/>
            <person name="Ngan C.Y."/>
            <person name="Orejas M."/>
            <person name="Orosz E."/>
            <person name="Ouedraogo J.P."/>
            <person name="Overkamp K.M."/>
            <person name="Park H.-S."/>
            <person name="Perrone G."/>
            <person name="Piumi F."/>
            <person name="Punt P.J."/>
            <person name="Ram A.F."/>
            <person name="Ramon A."/>
            <person name="Rauscher S."/>
            <person name="Record E."/>
            <person name="Riano-Pachon D.M."/>
            <person name="Robert V."/>
            <person name="Roehrig J."/>
            <person name="Ruller R."/>
            <person name="Salamov A."/>
            <person name="Salih N.S."/>
            <person name="Samson R.A."/>
            <person name="Sandor E."/>
            <person name="Sanguinetti M."/>
            <person name="Schuetze T."/>
            <person name="Sepcic K."/>
            <person name="Shelest E."/>
            <person name="Sherlock G."/>
            <person name="Sophianopoulou V."/>
            <person name="Squina F.M."/>
            <person name="Sun H."/>
            <person name="Susca A."/>
            <person name="Todd R.B."/>
            <person name="Tsang A."/>
            <person name="Unkles S.E."/>
            <person name="van de Wiele N."/>
            <person name="van Rossen-Uffink D."/>
            <person name="Oliveira J.V."/>
            <person name="Vesth T.C."/>
            <person name="Visser J."/>
            <person name="Yu J.-H."/>
            <person name="Zhou M."/>
            <person name="Andersen M.R."/>
            <person name="Archer D.B."/>
            <person name="Baker S.E."/>
            <person name="Benoit I."/>
            <person name="Brakhage A.A."/>
            <person name="Braus G.H."/>
            <person name="Fischer R."/>
            <person name="Frisvad J.C."/>
            <person name="Goldman G.H."/>
            <person name="Houbraken J."/>
            <person name="Oakley B."/>
            <person name="Pocsi I."/>
            <person name="Scazzocchio C."/>
            <person name="Seiboth B."/>
            <person name="vanKuyk P.A."/>
            <person name="Wortman J."/>
            <person name="Dyer P.S."/>
            <person name="Grigoriev I.V."/>
        </authorList>
    </citation>
    <scope>NUCLEOTIDE SEQUENCE [LARGE SCALE GENOMIC DNA]</scope>
    <source>
        <strain evidence="6">DTO 134E9</strain>
    </source>
</reference>